<dbReference type="InterPro" id="IPR046733">
    <property type="entry name" value="DUF6625"/>
</dbReference>
<evidence type="ECO:0000313" key="1">
    <source>
        <dbReference type="EMBL" id="GFH45621.1"/>
    </source>
</evidence>
<organism evidence="1 2">
    <name type="scientific">Chaetoceros tenuissimus</name>
    <dbReference type="NCBI Taxonomy" id="426638"/>
    <lineage>
        <taxon>Eukaryota</taxon>
        <taxon>Sar</taxon>
        <taxon>Stramenopiles</taxon>
        <taxon>Ochrophyta</taxon>
        <taxon>Bacillariophyta</taxon>
        <taxon>Coscinodiscophyceae</taxon>
        <taxon>Chaetocerotophycidae</taxon>
        <taxon>Chaetocerotales</taxon>
        <taxon>Chaetocerotaceae</taxon>
        <taxon>Chaetoceros</taxon>
    </lineage>
</organism>
<accession>A0AAD3CIT0</accession>
<protein>
    <submittedName>
        <fullName evidence="1">Uncharacterized protein</fullName>
    </submittedName>
</protein>
<sequence length="787" mass="91249">MVMLPPYFPIFLNSAGGSSSLIDFLVVHNGQLSSLINEEKSEIQGFPYPENVKFVDLGSMENFVSHFARVADERLNNNQSEKEKVERLLSTIISQNPYILVEFKPAMGYIFQEYIHEYSHWGYSDFDILFGDLPKWITLDELTNWDIVTYGYGDQSRLYLRGQFTFHKNNEYLNNLWRKCKHLSEIDLRYDRILRNEEKLKLVSAEGCYSNEVIKTKDISVKYTVKAMSDVRDQNSDSFEYGIILSTGNKMDKSVIYKANDDGYESAVRFLATSKFWFEKDKNYKKKDLQWEVGDRMELSEAKVDENCMYWVPREFQTDICYKDISSHDTVMLVNGKVYKQRYQEKKFPNRIVSKAFFHFQEWKRIYRPDQLYAMSLPRVDRRKVLGWQLFEEGAVPLFSPSSALSKLILAGKRSNPNDFLPSLHFCLVSSGKRSHSSSECDYSISWTDDSVLILSSGDWLQLSRNEITLIIPFTLDESKNAQDLSRYLLILNSNLELWIDSPVVILLYVKGSVKFMSSVKGQVSNMLKKRGKYLVGIIHDDNAEDYEQPSMNALFNMAESAKRTRWILTGLDINQGLEISQDSLKFSKRAVATNKNSKNVLFILPFVKYQQIDPSRISLVETIEAMKLDESDFTDFENLVRRVWAKASHDEILPSVKKAKYFSDEEINIRALAMKNFENELLSFAEEILHFKRQPVLLIDADGDLPMQIIDLPQECTNSLRIAQYVLMNYAITVLPGAFVFETWKDEELLTCQKESLSDGNNKLLRNQLALTAKQYEVNEALYSQY</sequence>
<keyword evidence="2" id="KW-1185">Reference proteome</keyword>
<dbReference type="AlphaFoldDB" id="A0AAD3CIT0"/>
<gene>
    <name evidence="1" type="ORF">CTEN210_02095</name>
</gene>
<reference evidence="1 2" key="1">
    <citation type="journal article" date="2021" name="Sci. Rep.">
        <title>The genome of the diatom Chaetoceros tenuissimus carries an ancient integrated fragment of an extant virus.</title>
        <authorList>
            <person name="Hongo Y."/>
            <person name="Kimura K."/>
            <person name="Takaki Y."/>
            <person name="Yoshida Y."/>
            <person name="Baba S."/>
            <person name="Kobayashi G."/>
            <person name="Nagasaki K."/>
            <person name="Hano T."/>
            <person name="Tomaru Y."/>
        </authorList>
    </citation>
    <scope>NUCLEOTIDE SEQUENCE [LARGE SCALE GENOMIC DNA]</scope>
    <source>
        <strain evidence="1 2">NIES-3715</strain>
    </source>
</reference>
<evidence type="ECO:0000313" key="2">
    <source>
        <dbReference type="Proteomes" id="UP001054902"/>
    </source>
</evidence>
<proteinExistence type="predicted"/>
<comment type="caution">
    <text evidence="1">The sequence shown here is derived from an EMBL/GenBank/DDBJ whole genome shotgun (WGS) entry which is preliminary data.</text>
</comment>
<name>A0AAD3CIT0_9STRA</name>
<dbReference type="Pfam" id="PF20330">
    <property type="entry name" value="DUF6625"/>
    <property type="match status" value="1"/>
</dbReference>
<dbReference type="EMBL" id="BLLK01000022">
    <property type="protein sequence ID" value="GFH45621.1"/>
    <property type="molecule type" value="Genomic_DNA"/>
</dbReference>
<dbReference type="Proteomes" id="UP001054902">
    <property type="component" value="Unassembled WGS sequence"/>
</dbReference>